<feature type="transmembrane region" description="Helical" evidence="1">
    <location>
        <begin position="76"/>
        <end position="99"/>
    </location>
</feature>
<sequence>MRDLYANTIHGNCGPYSQYKIAGTKDISISVRNILNINCDKANDIPLEPRLIAFRNLMVILTILIERGLRSRHQCYLIFYLAVADSFVGLFVTHLGAWITVAGG</sequence>
<dbReference type="AlphaFoldDB" id="A0A0K0FEP4"/>
<keyword evidence="1" id="KW-1133">Transmembrane helix</keyword>
<evidence type="ECO:0000256" key="1">
    <source>
        <dbReference type="SAM" id="Phobius"/>
    </source>
</evidence>
<dbReference type="WBParaSite" id="SVE_0732900.1">
    <property type="protein sequence ID" value="SVE_0732900.1"/>
    <property type="gene ID" value="SVE_0732900"/>
</dbReference>
<protein>
    <submittedName>
        <fullName evidence="3">G_PROTEIN_RECEP_F1_2 domain-containing protein</fullName>
    </submittedName>
</protein>
<keyword evidence="1" id="KW-0472">Membrane</keyword>
<keyword evidence="2" id="KW-1185">Reference proteome</keyword>
<dbReference type="STRING" id="75913.A0A0K0FEP4"/>
<evidence type="ECO:0000313" key="3">
    <source>
        <dbReference type="WBParaSite" id="SVE_0732900.1"/>
    </source>
</evidence>
<reference evidence="3" key="2">
    <citation type="submission" date="2015-08" db="UniProtKB">
        <authorList>
            <consortium name="WormBaseParasite"/>
        </authorList>
    </citation>
    <scope>IDENTIFICATION</scope>
</reference>
<organism evidence="2 3">
    <name type="scientific">Strongyloides venezuelensis</name>
    <name type="common">Threadworm</name>
    <dbReference type="NCBI Taxonomy" id="75913"/>
    <lineage>
        <taxon>Eukaryota</taxon>
        <taxon>Metazoa</taxon>
        <taxon>Ecdysozoa</taxon>
        <taxon>Nematoda</taxon>
        <taxon>Chromadorea</taxon>
        <taxon>Rhabditida</taxon>
        <taxon>Tylenchina</taxon>
        <taxon>Panagrolaimomorpha</taxon>
        <taxon>Strongyloidoidea</taxon>
        <taxon>Strongyloididae</taxon>
        <taxon>Strongyloides</taxon>
    </lineage>
</organism>
<reference evidence="2" key="1">
    <citation type="submission" date="2014-07" db="EMBL/GenBank/DDBJ databases">
        <authorList>
            <person name="Martin A.A"/>
            <person name="De Silva N."/>
        </authorList>
    </citation>
    <scope>NUCLEOTIDE SEQUENCE</scope>
</reference>
<name>A0A0K0FEP4_STRVS</name>
<dbReference type="Proteomes" id="UP000035680">
    <property type="component" value="Unassembled WGS sequence"/>
</dbReference>
<accession>A0A0K0FEP4</accession>
<proteinExistence type="predicted"/>
<dbReference type="Gene3D" id="1.20.1070.10">
    <property type="entry name" value="Rhodopsin 7-helix transmembrane proteins"/>
    <property type="match status" value="1"/>
</dbReference>
<evidence type="ECO:0000313" key="2">
    <source>
        <dbReference type="Proteomes" id="UP000035680"/>
    </source>
</evidence>
<keyword evidence="1" id="KW-0812">Transmembrane</keyword>